<dbReference type="EMBL" id="QRGO01000001">
    <property type="protein sequence ID" value="RDV04204.1"/>
    <property type="molecule type" value="Genomic_DNA"/>
</dbReference>
<reference evidence="2" key="1">
    <citation type="submission" date="2018-08" db="EMBL/GenBank/DDBJ databases">
        <authorList>
            <person name="Kim S.-J."/>
            <person name="Jung G.-Y."/>
        </authorList>
    </citation>
    <scope>NUCLEOTIDE SEQUENCE [LARGE SCALE GENOMIC DNA]</scope>
    <source>
        <strain evidence="2">GY_H</strain>
    </source>
</reference>
<evidence type="ECO:0000313" key="2">
    <source>
        <dbReference type="Proteomes" id="UP000263993"/>
    </source>
</evidence>
<dbReference type="RefSeq" id="WP_115516230.1">
    <property type="nucleotide sequence ID" value="NZ_QRGO01000001.1"/>
</dbReference>
<name>A0A371B9I0_9BRAD</name>
<proteinExistence type="predicted"/>
<comment type="caution">
    <text evidence="1">The sequence shown here is derived from an EMBL/GenBank/DDBJ whole genome shotgun (WGS) entry which is preliminary data.</text>
</comment>
<dbReference type="InterPro" id="IPR045471">
    <property type="entry name" value="DUF6494"/>
</dbReference>
<gene>
    <name evidence="1" type="ORF">DXH78_06170</name>
</gene>
<protein>
    <submittedName>
        <fullName evidence="1">Uncharacterized protein</fullName>
    </submittedName>
</protein>
<keyword evidence="2" id="KW-1185">Reference proteome</keyword>
<sequence length="67" mass="7419">MIGDKAMQVAIDRYIKLVRPQAQAELTKVIREAMDRGDLRGGTIDTAVQLTCEKIGLNVTLYGKVEL</sequence>
<accession>A0A371B9I0</accession>
<dbReference type="AlphaFoldDB" id="A0A371B9I0"/>
<evidence type="ECO:0000313" key="1">
    <source>
        <dbReference type="EMBL" id="RDV04204.1"/>
    </source>
</evidence>
<organism evidence="1 2">
    <name type="scientific">Undibacter mobilis</name>
    <dbReference type="NCBI Taxonomy" id="2292256"/>
    <lineage>
        <taxon>Bacteria</taxon>
        <taxon>Pseudomonadati</taxon>
        <taxon>Pseudomonadota</taxon>
        <taxon>Alphaproteobacteria</taxon>
        <taxon>Hyphomicrobiales</taxon>
        <taxon>Nitrobacteraceae</taxon>
        <taxon>Undibacter</taxon>
    </lineage>
</organism>
<dbReference type="Proteomes" id="UP000263993">
    <property type="component" value="Unassembled WGS sequence"/>
</dbReference>
<dbReference type="Pfam" id="PF20104">
    <property type="entry name" value="DUF6494"/>
    <property type="match status" value="1"/>
</dbReference>
<dbReference type="OrthoDB" id="8450388at2"/>